<name>V6U6I4_GIAIN</name>
<evidence type="ECO:0000313" key="1">
    <source>
        <dbReference type="EMBL" id="ESU44885.1"/>
    </source>
</evidence>
<comment type="caution">
    <text evidence="1">The sequence shown here is derived from an EMBL/GenBank/DDBJ whole genome shotgun (WGS) entry which is preliminary data.</text>
</comment>
<sequence>MCISTIDELQTDQCLDLHVLTYTMANSTRGKRMYGKH</sequence>
<organism evidence="1 2">
    <name type="scientific">Giardia intestinalis</name>
    <name type="common">Giardia lamblia</name>
    <dbReference type="NCBI Taxonomy" id="5741"/>
    <lineage>
        <taxon>Eukaryota</taxon>
        <taxon>Metamonada</taxon>
        <taxon>Diplomonadida</taxon>
        <taxon>Hexamitidae</taxon>
        <taxon>Giardiinae</taxon>
        <taxon>Giardia</taxon>
    </lineage>
</organism>
<dbReference type="Proteomes" id="UP000018040">
    <property type="component" value="Unassembled WGS sequence"/>
</dbReference>
<protein>
    <submittedName>
        <fullName evidence="1">Ethanolamine permease</fullName>
    </submittedName>
</protein>
<dbReference type="EMBL" id="AHHH01000014">
    <property type="protein sequence ID" value="ESU44885.1"/>
    <property type="molecule type" value="Genomic_DNA"/>
</dbReference>
<gene>
    <name evidence="1" type="ORF">GSB_153286</name>
</gene>
<proteinExistence type="predicted"/>
<evidence type="ECO:0000313" key="2">
    <source>
        <dbReference type="Proteomes" id="UP000018040"/>
    </source>
</evidence>
<dbReference type="AlphaFoldDB" id="V6U6I4"/>
<reference evidence="1 2" key="2">
    <citation type="journal article" date="2013" name="Genome Biol. Evol.">
        <title>Genome sequencing of Giardia lamblia genotypes A2 and B isolates (DH and GS) and comparative analysis with the genomes of genotypes A1 and E (WB and Pig).</title>
        <authorList>
            <person name="Adam R.D."/>
            <person name="Dahlstrom E.W."/>
            <person name="Martens C.A."/>
            <person name="Bruno D.P."/>
            <person name="Barbian K.D."/>
            <person name="Ricklefs S.M."/>
            <person name="Hernandez M.M."/>
            <person name="Narla N.P."/>
            <person name="Patel R.B."/>
            <person name="Porcella S.F."/>
            <person name="Nash T.E."/>
        </authorList>
    </citation>
    <scope>NUCLEOTIDE SEQUENCE [LARGE SCALE GENOMIC DNA]</scope>
    <source>
        <strain evidence="1 2">GS</strain>
    </source>
</reference>
<accession>V6U6I4</accession>
<reference evidence="2" key="1">
    <citation type="submission" date="2012-02" db="EMBL/GenBank/DDBJ databases">
        <title>Genome sequencing of Giardia lamblia Genotypes A2 and B isolates (DH and GS) and comparative analysis with the genomes of Genotypes A1 and E (WB and Pig).</title>
        <authorList>
            <person name="Adam R."/>
            <person name="Dahlstrom E."/>
            <person name="Martens C."/>
            <person name="Bruno D."/>
            <person name="Barbian K."/>
            <person name="Porcella S.F."/>
            <person name="Nash T."/>
        </authorList>
    </citation>
    <scope>NUCLEOTIDE SEQUENCE</scope>
    <source>
        <strain evidence="2">GS</strain>
    </source>
</reference>